<organism evidence="10 11">
    <name type="scientific">Entomortierella parvispora</name>
    <dbReference type="NCBI Taxonomy" id="205924"/>
    <lineage>
        <taxon>Eukaryota</taxon>
        <taxon>Fungi</taxon>
        <taxon>Fungi incertae sedis</taxon>
        <taxon>Mucoromycota</taxon>
        <taxon>Mortierellomycotina</taxon>
        <taxon>Mortierellomycetes</taxon>
        <taxon>Mortierellales</taxon>
        <taxon>Mortierellaceae</taxon>
        <taxon>Entomortierella</taxon>
    </lineage>
</organism>
<comment type="caution">
    <text evidence="10">The sequence shown here is derived from an EMBL/GenBank/DDBJ whole genome shotgun (WGS) entry which is preliminary data.</text>
</comment>
<keyword evidence="5 8" id="KW-1133">Transmembrane helix</keyword>
<dbReference type="GO" id="GO:0016410">
    <property type="term" value="F:N-acyltransferase activity"/>
    <property type="evidence" value="ECO:0007669"/>
    <property type="project" value="InterPro"/>
</dbReference>
<dbReference type="GO" id="GO:0042158">
    <property type="term" value="P:lipoprotein biosynthetic process"/>
    <property type="evidence" value="ECO:0007669"/>
    <property type="project" value="InterPro"/>
</dbReference>
<dbReference type="EMBL" id="BQFW01000004">
    <property type="protein sequence ID" value="GJJ71122.1"/>
    <property type="molecule type" value="Genomic_DNA"/>
</dbReference>
<dbReference type="InterPro" id="IPR004563">
    <property type="entry name" value="Apolipo_AcylTrfase"/>
</dbReference>
<accession>A0A9P3LUM1</accession>
<evidence type="ECO:0000313" key="10">
    <source>
        <dbReference type="EMBL" id="GJJ71122.1"/>
    </source>
</evidence>
<dbReference type="PROSITE" id="PS50263">
    <property type="entry name" value="CN_HYDROLASE"/>
    <property type="match status" value="1"/>
</dbReference>
<evidence type="ECO:0000256" key="4">
    <source>
        <dbReference type="ARBA" id="ARBA00022692"/>
    </source>
</evidence>
<dbReference type="OrthoDB" id="2626014at2759"/>
<keyword evidence="4 8" id="KW-0812">Transmembrane</keyword>
<evidence type="ECO:0000256" key="2">
    <source>
        <dbReference type="ARBA" id="ARBA00022475"/>
    </source>
</evidence>
<keyword evidence="6 8" id="KW-0472">Membrane</keyword>
<keyword evidence="11" id="KW-1185">Reference proteome</keyword>
<dbReference type="AlphaFoldDB" id="A0A9P3LUM1"/>
<gene>
    <name evidence="10" type="ORF">EMPS_03472</name>
</gene>
<dbReference type="PANTHER" id="PTHR38686:SF1">
    <property type="entry name" value="APOLIPOPROTEIN N-ACYLTRANSFERASE"/>
    <property type="match status" value="1"/>
</dbReference>
<evidence type="ECO:0000256" key="1">
    <source>
        <dbReference type="ARBA" id="ARBA00004651"/>
    </source>
</evidence>
<comment type="subcellular location">
    <subcellularLocation>
        <location evidence="1">Cell membrane</location>
        <topology evidence="1">Multi-pass membrane protein</topology>
    </subcellularLocation>
</comment>
<dbReference type="Gene3D" id="3.60.110.10">
    <property type="entry name" value="Carbon-nitrogen hydrolase"/>
    <property type="match status" value="1"/>
</dbReference>
<sequence length="591" mass="64963">MSGGFISVPSIGAVLVPLFVLVSALFGPGLLNVPCTPYLIVALSLGYLERLGPWSRSVIFPGLYLLACLTVGTGLAYSGMLQSDVWDNSLMGTPFLIGLGVSIINLIPLWIHLAWHRRFLPQERFQNGGLALLGTLVAPAVWVALFTIIYAVSPIGSYGSIAYTQFQIEPLVQWASVAGISGIEFYVVWASVILHRTWKNYVRLDSRDSDTQNWGNIGQGRGDGLDTRRCHGRFRLFRRILFAPAPTFVIVTFVIFLYGSMRFWNGNGTFFMKPLSSTMLPTVRASCVIGSSDSNNMSGYLNQTVEYAKQGSEIVIWSETAVLMNNSQMADQFLNVAKNISTTYGIYLGVTYSQFLDEQLVQSKNMFTLVDPQGEIAFMYQKAHPVTMVETTVTAGPNVLPVADSDKFGRLGGSICFDMDFQNFIAQAGKKKVDLMLQPSWTWGSIGRLEASIQSFRAVEQGFSLFRCGSWAPSTAWDAYHQLFGYTYNLGSGSFHADIPLRKHVSTIYTAVGSLWSYICCVYAIASLVLVLIPQRFLDQGMARLGGHRLFFKVGSNDTSIDGSNASENNNQLASVDQEGLAHSGTAEESV</sequence>
<dbReference type="Proteomes" id="UP000827284">
    <property type="component" value="Unassembled WGS sequence"/>
</dbReference>
<evidence type="ECO:0000259" key="9">
    <source>
        <dbReference type="PROSITE" id="PS50263"/>
    </source>
</evidence>
<dbReference type="PANTHER" id="PTHR38686">
    <property type="entry name" value="APOLIPOPROTEIN N-ACYLTRANSFERASE"/>
    <property type="match status" value="1"/>
</dbReference>
<feature type="transmembrane region" description="Helical" evidence="8">
    <location>
        <begin position="60"/>
        <end position="80"/>
    </location>
</feature>
<evidence type="ECO:0000256" key="7">
    <source>
        <dbReference type="ARBA" id="ARBA00023315"/>
    </source>
</evidence>
<feature type="transmembrane region" description="Helical" evidence="8">
    <location>
        <begin position="5"/>
        <end position="25"/>
    </location>
</feature>
<evidence type="ECO:0000256" key="3">
    <source>
        <dbReference type="ARBA" id="ARBA00022679"/>
    </source>
</evidence>
<name>A0A9P3LUM1_9FUNG</name>
<feature type="transmembrane region" description="Helical" evidence="8">
    <location>
        <begin position="241"/>
        <end position="264"/>
    </location>
</feature>
<keyword evidence="7" id="KW-0012">Acyltransferase</keyword>
<dbReference type="Pfam" id="PF00795">
    <property type="entry name" value="CN_hydrolase"/>
    <property type="match status" value="1"/>
</dbReference>
<feature type="transmembrane region" description="Helical" evidence="8">
    <location>
        <begin position="171"/>
        <end position="194"/>
    </location>
</feature>
<dbReference type="SUPFAM" id="SSF56317">
    <property type="entry name" value="Carbon-nitrogen hydrolase"/>
    <property type="match status" value="1"/>
</dbReference>
<keyword evidence="3" id="KW-0808">Transferase</keyword>
<evidence type="ECO:0000256" key="8">
    <source>
        <dbReference type="SAM" id="Phobius"/>
    </source>
</evidence>
<feature type="transmembrane region" description="Helical" evidence="8">
    <location>
        <begin position="92"/>
        <end position="115"/>
    </location>
</feature>
<evidence type="ECO:0000256" key="5">
    <source>
        <dbReference type="ARBA" id="ARBA00022989"/>
    </source>
</evidence>
<proteinExistence type="predicted"/>
<reference evidence="10" key="2">
    <citation type="journal article" date="2022" name="Microbiol. Resour. Announc.">
        <title>Whole-Genome Sequence of Entomortierella parvispora E1425, a Mucoromycotan Fungus Associated with Burkholderiaceae-Related Endosymbiotic Bacteria.</title>
        <authorList>
            <person name="Herlambang A."/>
            <person name="Guo Y."/>
            <person name="Takashima Y."/>
            <person name="Narisawa K."/>
            <person name="Ohta H."/>
            <person name="Nishizawa T."/>
        </authorList>
    </citation>
    <scope>NUCLEOTIDE SEQUENCE</scope>
    <source>
        <strain evidence="10">E1425</strain>
    </source>
</reference>
<dbReference type="InterPro" id="IPR003010">
    <property type="entry name" value="C-N_Hydrolase"/>
</dbReference>
<dbReference type="GO" id="GO:0005886">
    <property type="term" value="C:plasma membrane"/>
    <property type="evidence" value="ECO:0007669"/>
    <property type="project" value="UniProtKB-SubCell"/>
</dbReference>
<feature type="transmembrane region" description="Helical" evidence="8">
    <location>
        <begin position="127"/>
        <end position="151"/>
    </location>
</feature>
<evidence type="ECO:0000313" key="11">
    <source>
        <dbReference type="Proteomes" id="UP000827284"/>
    </source>
</evidence>
<keyword evidence="2" id="KW-1003">Cell membrane</keyword>
<feature type="transmembrane region" description="Helical" evidence="8">
    <location>
        <begin position="515"/>
        <end position="534"/>
    </location>
</feature>
<reference evidence="10" key="1">
    <citation type="submission" date="2021-11" db="EMBL/GenBank/DDBJ databases">
        <authorList>
            <person name="Herlambang A."/>
            <person name="Guo Y."/>
            <person name="Takashima Y."/>
            <person name="Nishizawa T."/>
        </authorList>
    </citation>
    <scope>NUCLEOTIDE SEQUENCE</scope>
    <source>
        <strain evidence="10">E1425</strain>
    </source>
</reference>
<dbReference type="InterPro" id="IPR036526">
    <property type="entry name" value="C-N_Hydrolase_sf"/>
</dbReference>
<feature type="domain" description="CN hydrolase" evidence="9">
    <location>
        <begin position="272"/>
        <end position="501"/>
    </location>
</feature>
<protein>
    <recommendedName>
        <fullName evidence="9">CN hydrolase domain-containing protein</fullName>
    </recommendedName>
</protein>
<evidence type="ECO:0000256" key="6">
    <source>
        <dbReference type="ARBA" id="ARBA00023136"/>
    </source>
</evidence>